<dbReference type="EC" id="2.7.13.3" evidence="2"/>
<dbReference type="PANTHER" id="PTHR43395:SF1">
    <property type="entry name" value="CHEMOTAXIS PROTEIN CHEA"/>
    <property type="match status" value="1"/>
</dbReference>
<dbReference type="Pfam" id="PF01584">
    <property type="entry name" value="CheW"/>
    <property type="match status" value="1"/>
</dbReference>
<evidence type="ECO:0000256" key="2">
    <source>
        <dbReference type="ARBA" id="ARBA00012438"/>
    </source>
</evidence>
<evidence type="ECO:0000259" key="13">
    <source>
        <dbReference type="PROSITE" id="PS50851"/>
    </source>
</evidence>
<evidence type="ECO:0000256" key="9">
    <source>
        <dbReference type="ARBA" id="ARBA00022840"/>
    </source>
</evidence>
<dbReference type="OrthoDB" id="9803176at2"/>
<keyword evidence="10" id="KW-0902">Two-component regulatory system</keyword>
<dbReference type="InterPro" id="IPR036097">
    <property type="entry name" value="HisK_dim/P_sf"/>
</dbReference>
<accession>A0A1W1IID7</accession>
<dbReference type="PROSITE" id="PS50894">
    <property type="entry name" value="HPT"/>
    <property type="match status" value="1"/>
</dbReference>
<sequence>MDDNSKYRELFFEETDEHLQNLNDQVMELENDPERVSILDEIFRSAHTLKGMAATMGYTTMAELTHKMENVFELLKTGKLAADEGIVTLIFDCLDKLSAIVEDLRAGNEGEQDTATLKNKLDNLLASTKAAPKDETVSEPTLNETTMDDSNFALGKLDSSDISVIRDAHEKNYHAFFIKVRLDETSMMKNARVYVVINKLEKSGDILYSDPDVVTMENEDFGNEFTIVYLTKTEKTAVEEQILETSEIECVVIHEITAEDLNAETAVVEAALRPEADEHNAETEINPTITAKPKQATNHSNAMNQSIRVDIEKLDSFMNLVSELVIYRTRLEEINDDLQRSELREPLEQVSRIATDLQDLVLKIRMQPLSVVTNRFGRMIRDLSNELEKDIDLVIEGDDTELDKTVVSELGEPLIHLLRNAVDHGVETPEARTAKGKNPKGTIRITAYQEGNRVFLTVSDDGKGVNPSVIKESAARKGIETDHLSDKEIQQLIFHPGFSTAKNVTNISGRGVGMDVVKQKINELGGTIEIISEVDKGTSFRMSLPLTLSIIQALLVTVGTAQFALPLGVVRKVIRPEPEEIVQTHTGEVYYFEDETIPVIRLQDSLDIHTGVEEKPYLIIVKIDERLYALTVDNLIRQQEIVIKELGKELKNINKYLGATIMGNGNIILILDITAICNERNVAVYA</sequence>
<evidence type="ECO:0000313" key="16">
    <source>
        <dbReference type="Proteomes" id="UP000195985"/>
    </source>
</evidence>
<organism evidence="15 16">
    <name type="scientific">Trichococcus pasteurii</name>
    <dbReference type="NCBI Taxonomy" id="43064"/>
    <lineage>
        <taxon>Bacteria</taxon>
        <taxon>Bacillati</taxon>
        <taxon>Bacillota</taxon>
        <taxon>Bacilli</taxon>
        <taxon>Lactobacillales</taxon>
        <taxon>Carnobacteriaceae</taxon>
        <taxon>Trichococcus</taxon>
    </lineage>
</organism>
<evidence type="ECO:0000256" key="4">
    <source>
        <dbReference type="ARBA" id="ARBA00022500"/>
    </source>
</evidence>
<reference evidence="16" key="1">
    <citation type="submission" date="2016-04" db="EMBL/GenBank/DDBJ databases">
        <authorList>
            <person name="Strepis N."/>
        </authorList>
    </citation>
    <scope>NUCLEOTIDE SEQUENCE [LARGE SCALE GENOMIC DNA]</scope>
</reference>
<dbReference type="EMBL" id="FWEY01000009">
    <property type="protein sequence ID" value="SLM52828.1"/>
    <property type="molecule type" value="Genomic_DNA"/>
</dbReference>
<dbReference type="GO" id="GO:0005737">
    <property type="term" value="C:cytoplasm"/>
    <property type="evidence" value="ECO:0007669"/>
    <property type="project" value="InterPro"/>
</dbReference>
<dbReference type="PRINTS" id="PR00344">
    <property type="entry name" value="BCTRLSENSOR"/>
</dbReference>
<dbReference type="Proteomes" id="UP000195985">
    <property type="component" value="Unassembled WGS sequence"/>
</dbReference>
<dbReference type="Gene3D" id="1.20.120.160">
    <property type="entry name" value="HPT domain"/>
    <property type="match status" value="1"/>
</dbReference>
<dbReference type="SUPFAM" id="SSF55052">
    <property type="entry name" value="CheY-binding domain of CheA"/>
    <property type="match status" value="1"/>
</dbReference>
<proteinExistence type="predicted"/>
<dbReference type="PROSITE" id="PS50109">
    <property type="entry name" value="HIS_KIN"/>
    <property type="match status" value="1"/>
</dbReference>
<dbReference type="AlphaFoldDB" id="A0A1W1IID7"/>
<dbReference type="CDD" id="cd16916">
    <property type="entry name" value="HATPase_CheA-like"/>
    <property type="match status" value="1"/>
</dbReference>
<dbReference type="SUPFAM" id="SSF50341">
    <property type="entry name" value="CheW-like"/>
    <property type="match status" value="1"/>
</dbReference>
<dbReference type="InterPro" id="IPR002545">
    <property type="entry name" value="CheW-lke_dom"/>
</dbReference>
<name>A0A1W1IID7_9LACT</name>
<dbReference type="InterPro" id="IPR004358">
    <property type="entry name" value="Sig_transdc_His_kin-like_C"/>
</dbReference>
<keyword evidence="16" id="KW-1185">Reference proteome</keyword>
<evidence type="ECO:0000256" key="5">
    <source>
        <dbReference type="ARBA" id="ARBA00022553"/>
    </source>
</evidence>
<dbReference type="Gene3D" id="1.10.287.560">
    <property type="entry name" value="Histidine kinase CheA-like, homodimeric domain"/>
    <property type="match status" value="1"/>
</dbReference>
<feature type="domain" description="HPt" evidence="14">
    <location>
        <begin position="1"/>
        <end position="104"/>
    </location>
</feature>
<evidence type="ECO:0000256" key="6">
    <source>
        <dbReference type="ARBA" id="ARBA00022679"/>
    </source>
</evidence>
<feature type="domain" description="CheW-like" evidence="13">
    <location>
        <begin position="550"/>
        <end position="682"/>
    </location>
</feature>
<dbReference type="SMART" id="SM00073">
    <property type="entry name" value="HPT"/>
    <property type="match status" value="1"/>
</dbReference>
<evidence type="ECO:0000259" key="14">
    <source>
        <dbReference type="PROSITE" id="PS50894"/>
    </source>
</evidence>
<keyword evidence="7" id="KW-0547">Nucleotide-binding</keyword>
<dbReference type="PROSITE" id="PS50851">
    <property type="entry name" value="CHEW"/>
    <property type="match status" value="1"/>
</dbReference>
<dbReference type="SUPFAM" id="SSF47384">
    <property type="entry name" value="Homodimeric domain of signal transducing histidine kinase"/>
    <property type="match status" value="1"/>
</dbReference>
<dbReference type="SUPFAM" id="SSF55874">
    <property type="entry name" value="ATPase domain of HSP90 chaperone/DNA topoisomerase II/histidine kinase"/>
    <property type="match status" value="1"/>
</dbReference>
<dbReference type="CDD" id="cd00088">
    <property type="entry name" value="HPT"/>
    <property type="match status" value="1"/>
</dbReference>
<dbReference type="SMART" id="SM01231">
    <property type="entry name" value="H-kinase_dim"/>
    <property type="match status" value="1"/>
</dbReference>
<keyword evidence="4" id="KW-0145">Chemotaxis</keyword>
<dbReference type="Pfam" id="PF07194">
    <property type="entry name" value="P2"/>
    <property type="match status" value="1"/>
</dbReference>
<dbReference type="InterPro" id="IPR035891">
    <property type="entry name" value="CheY-binding_CheA"/>
</dbReference>
<dbReference type="Gene3D" id="2.30.30.40">
    <property type="entry name" value="SH3 Domains"/>
    <property type="match status" value="1"/>
</dbReference>
<evidence type="ECO:0000256" key="3">
    <source>
        <dbReference type="ARBA" id="ARBA00021495"/>
    </source>
</evidence>
<dbReference type="Pfam" id="PF01627">
    <property type="entry name" value="Hpt"/>
    <property type="match status" value="1"/>
</dbReference>
<dbReference type="GO" id="GO:0005524">
    <property type="term" value="F:ATP binding"/>
    <property type="evidence" value="ECO:0007669"/>
    <property type="project" value="UniProtKB-KW"/>
</dbReference>
<evidence type="ECO:0000256" key="8">
    <source>
        <dbReference type="ARBA" id="ARBA00022777"/>
    </source>
</evidence>
<feature type="modified residue" description="Phosphohistidine" evidence="11">
    <location>
        <position position="47"/>
    </location>
</feature>
<dbReference type="InterPro" id="IPR036641">
    <property type="entry name" value="HPT_dom_sf"/>
</dbReference>
<dbReference type="InterPro" id="IPR037052">
    <property type="entry name" value="CheA-like_P2_sf"/>
</dbReference>
<dbReference type="SMART" id="SM00387">
    <property type="entry name" value="HATPase_c"/>
    <property type="match status" value="1"/>
</dbReference>
<dbReference type="FunFam" id="3.30.565.10:FF:000016">
    <property type="entry name" value="Chemotaxis protein CheA, putative"/>
    <property type="match status" value="1"/>
</dbReference>
<evidence type="ECO:0000259" key="12">
    <source>
        <dbReference type="PROSITE" id="PS50109"/>
    </source>
</evidence>
<dbReference type="InterPro" id="IPR036061">
    <property type="entry name" value="CheW-like_dom_sf"/>
</dbReference>
<evidence type="ECO:0000256" key="11">
    <source>
        <dbReference type="PROSITE-ProRule" id="PRU00110"/>
    </source>
</evidence>
<keyword evidence="6" id="KW-0808">Transferase</keyword>
<gene>
    <name evidence="15" type="ORF">TPAS_2536</name>
</gene>
<dbReference type="PANTHER" id="PTHR43395">
    <property type="entry name" value="SENSOR HISTIDINE KINASE CHEA"/>
    <property type="match status" value="1"/>
</dbReference>
<dbReference type="InterPro" id="IPR004105">
    <property type="entry name" value="CheA-like_dim"/>
</dbReference>
<dbReference type="GO" id="GO:0006935">
    <property type="term" value="P:chemotaxis"/>
    <property type="evidence" value="ECO:0007669"/>
    <property type="project" value="UniProtKB-KW"/>
</dbReference>
<dbReference type="Gene3D" id="3.30.565.10">
    <property type="entry name" value="Histidine kinase-like ATPase, C-terminal domain"/>
    <property type="match status" value="1"/>
</dbReference>
<dbReference type="InterPro" id="IPR008207">
    <property type="entry name" value="Sig_transdc_His_kin_Hpt_dom"/>
</dbReference>
<evidence type="ECO:0000256" key="10">
    <source>
        <dbReference type="ARBA" id="ARBA00023012"/>
    </source>
</evidence>
<dbReference type="InterPro" id="IPR003594">
    <property type="entry name" value="HATPase_dom"/>
</dbReference>
<dbReference type="GO" id="GO:0000155">
    <property type="term" value="F:phosphorelay sensor kinase activity"/>
    <property type="evidence" value="ECO:0007669"/>
    <property type="project" value="InterPro"/>
</dbReference>
<dbReference type="SUPFAM" id="SSF47226">
    <property type="entry name" value="Histidine-containing phosphotransfer domain, HPT domain"/>
    <property type="match status" value="1"/>
</dbReference>
<dbReference type="InterPro" id="IPR037006">
    <property type="entry name" value="CheA-like_homodim_sf"/>
</dbReference>
<keyword evidence="5 11" id="KW-0597">Phosphoprotein</keyword>
<dbReference type="InterPro" id="IPR005467">
    <property type="entry name" value="His_kinase_dom"/>
</dbReference>
<dbReference type="STRING" id="43064.SAMN04488086_110103"/>
<comment type="catalytic activity">
    <reaction evidence="1">
        <text>ATP + protein L-histidine = ADP + protein N-phospho-L-histidine.</text>
        <dbReference type="EC" id="2.7.13.3"/>
    </reaction>
</comment>
<dbReference type="SMART" id="SM00260">
    <property type="entry name" value="CheW"/>
    <property type="match status" value="1"/>
</dbReference>
<dbReference type="Gene3D" id="3.30.70.1110">
    <property type="entry name" value="Histidine kinase CheA-like, P2 response regulator-binding domain"/>
    <property type="match status" value="1"/>
</dbReference>
<feature type="domain" description="Histidine kinase" evidence="12">
    <location>
        <begin position="302"/>
        <end position="548"/>
    </location>
</feature>
<evidence type="ECO:0000256" key="7">
    <source>
        <dbReference type="ARBA" id="ARBA00022741"/>
    </source>
</evidence>
<protein>
    <recommendedName>
        <fullName evidence="3">Chemotaxis protein CheA</fullName>
        <ecNumber evidence="2">2.7.13.3</ecNumber>
    </recommendedName>
</protein>
<dbReference type="RefSeq" id="WP_086943571.1">
    <property type="nucleotide sequence ID" value="NZ_FONM01000010.1"/>
</dbReference>
<keyword evidence="8" id="KW-0418">Kinase</keyword>
<evidence type="ECO:0000313" key="15">
    <source>
        <dbReference type="EMBL" id="SLM52828.1"/>
    </source>
</evidence>
<keyword evidence="9" id="KW-0067">ATP-binding</keyword>
<dbReference type="InterPro" id="IPR051315">
    <property type="entry name" value="Bact_Chemotaxis_CheA"/>
</dbReference>
<evidence type="ECO:0000256" key="1">
    <source>
        <dbReference type="ARBA" id="ARBA00000085"/>
    </source>
</evidence>
<dbReference type="InterPro" id="IPR010808">
    <property type="entry name" value="CheA_P2-bd"/>
</dbReference>
<dbReference type="Pfam" id="PF02518">
    <property type="entry name" value="HATPase_c"/>
    <property type="match status" value="1"/>
</dbReference>
<dbReference type="Pfam" id="PF02895">
    <property type="entry name" value="H-kinase_dim"/>
    <property type="match status" value="1"/>
</dbReference>
<dbReference type="InterPro" id="IPR036890">
    <property type="entry name" value="HATPase_C_sf"/>
</dbReference>